<protein>
    <submittedName>
        <fullName evidence="4">Hpt domain-containing protein</fullName>
    </submittedName>
</protein>
<evidence type="ECO:0000256" key="1">
    <source>
        <dbReference type="ARBA" id="ARBA00023012"/>
    </source>
</evidence>
<dbReference type="Proteomes" id="UP001161276">
    <property type="component" value="Unassembled WGS sequence"/>
</dbReference>
<dbReference type="InterPro" id="IPR036641">
    <property type="entry name" value="HPT_dom_sf"/>
</dbReference>
<dbReference type="AlphaFoldDB" id="A0AA42W9U3"/>
<feature type="modified residue" description="Phosphohistidine" evidence="2">
    <location>
        <position position="72"/>
    </location>
</feature>
<dbReference type="GO" id="GO:0000160">
    <property type="term" value="P:phosphorelay signal transduction system"/>
    <property type="evidence" value="ECO:0007669"/>
    <property type="project" value="UniProtKB-KW"/>
</dbReference>
<evidence type="ECO:0000256" key="2">
    <source>
        <dbReference type="PROSITE-ProRule" id="PRU00110"/>
    </source>
</evidence>
<organism evidence="4 5">
    <name type="scientific">Achromobacter marplatensis</name>
    <dbReference type="NCBI Taxonomy" id="470868"/>
    <lineage>
        <taxon>Bacteria</taxon>
        <taxon>Pseudomonadati</taxon>
        <taxon>Pseudomonadota</taxon>
        <taxon>Betaproteobacteria</taxon>
        <taxon>Burkholderiales</taxon>
        <taxon>Alcaligenaceae</taxon>
        <taxon>Achromobacter</taxon>
    </lineage>
</organism>
<sequence>MSQTSLPRDTPSPTRSERHAQRLRMLVDLTAADPARIHELAHAFSTVNAQDILQVRTLQANRDWTGLGVLAHRIKGAAQMTGDAQLSALCAAVGRLCADPAPDASALDACTQRLEFALKEFGESFRRIAQDAQNAEDA</sequence>
<accession>A0AA42W9U3</accession>
<evidence type="ECO:0000313" key="4">
    <source>
        <dbReference type="EMBL" id="MDH2051325.1"/>
    </source>
</evidence>
<dbReference type="Pfam" id="PF01627">
    <property type="entry name" value="Hpt"/>
    <property type="match status" value="1"/>
</dbReference>
<comment type="caution">
    <text evidence="4">The sequence shown here is derived from an EMBL/GenBank/DDBJ whole genome shotgun (WGS) entry which is preliminary data.</text>
</comment>
<name>A0AA42W9U3_9BURK</name>
<evidence type="ECO:0000259" key="3">
    <source>
        <dbReference type="PROSITE" id="PS50894"/>
    </source>
</evidence>
<feature type="domain" description="HPt" evidence="3">
    <location>
        <begin position="33"/>
        <end position="135"/>
    </location>
</feature>
<reference evidence="4" key="1">
    <citation type="submission" date="2022-09" db="EMBL/GenBank/DDBJ databases">
        <title>Intensive care unit water sources are persistently colonized with multi-drug resistant bacteria and are the site of extensive horizontal gene transfer of antibiotic resistance genes.</title>
        <authorList>
            <person name="Diorio-Toth L."/>
        </authorList>
    </citation>
    <scope>NUCLEOTIDE SEQUENCE</scope>
    <source>
        <strain evidence="4">GD03676</strain>
    </source>
</reference>
<dbReference type="SUPFAM" id="SSF47226">
    <property type="entry name" value="Histidine-containing phosphotransfer domain, HPT domain"/>
    <property type="match status" value="1"/>
</dbReference>
<gene>
    <name evidence="4" type="ORF">N5K24_13030</name>
</gene>
<keyword evidence="1" id="KW-0902">Two-component regulatory system</keyword>
<keyword evidence="2" id="KW-0597">Phosphoprotein</keyword>
<dbReference type="RefSeq" id="WP_081533904.1">
    <property type="nucleotide sequence ID" value="NZ_ALJE01000002.1"/>
</dbReference>
<dbReference type="EMBL" id="JAOCKG010000004">
    <property type="protein sequence ID" value="MDH2051325.1"/>
    <property type="molecule type" value="Genomic_DNA"/>
</dbReference>
<dbReference type="InterPro" id="IPR008207">
    <property type="entry name" value="Sig_transdc_His_kin_Hpt_dom"/>
</dbReference>
<dbReference type="Gene3D" id="1.20.120.160">
    <property type="entry name" value="HPT domain"/>
    <property type="match status" value="1"/>
</dbReference>
<proteinExistence type="predicted"/>
<dbReference type="PROSITE" id="PS50894">
    <property type="entry name" value="HPT"/>
    <property type="match status" value="1"/>
</dbReference>
<evidence type="ECO:0000313" key="5">
    <source>
        <dbReference type="Proteomes" id="UP001161276"/>
    </source>
</evidence>
<dbReference type="GO" id="GO:0004672">
    <property type="term" value="F:protein kinase activity"/>
    <property type="evidence" value="ECO:0007669"/>
    <property type="project" value="UniProtKB-ARBA"/>
</dbReference>